<name>A0A8K0CRB0_IGNLU</name>
<dbReference type="PANTHER" id="PTHR19303:SF71">
    <property type="entry name" value="ZINC FINGER PHD-TYPE DOMAIN-CONTAINING PROTEIN"/>
    <property type="match status" value="1"/>
</dbReference>
<dbReference type="EMBL" id="VTPC01072303">
    <property type="protein sequence ID" value="KAF2888958.1"/>
    <property type="molecule type" value="Genomic_DNA"/>
</dbReference>
<sequence>MGKSQIGNKRIQPEKTAMKAAVKEVIENKSSLRKAAMRYNISKSAIDRSVNKYKLLNDKENESFEYHPNYDIHKIFTDVQEKELCDYLITSAKHNYGLTTTETKKSAFKYAVANKINVSSWEEKETACKGWPQMFLLRHSEISLRKPEATTLARSAAFNKQNVSEFFSKYREVLKRNEYQPHQIWNIYETELSTVQAVPKILASRGIKQVANMTSAERGINVTMIAAINGAENSVPPLFVFPRMHFKPNMLKAAPPGSIGVANPSGWSNEVVFPINDWMNSPGNAGRPVTIYDVTGIAGTGYEIAFTIKNINQLPAPAIPFRTQASNSLLKCCDLCPRRLHGKQQVEGGLAKQE</sequence>
<proteinExistence type="predicted"/>
<protein>
    <recommendedName>
        <fullName evidence="1">HTH psq-type domain-containing protein</fullName>
    </recommendedName>
</protein>
<dbReference type="Proteomes" id="UP000801492">
    <property type="component" value="Unassembled WGS sequence"/>
</dbReference>
<dbReference type="GO" id="GO:0003677">
    <property type="term" value="F:DNA binding"/>
    <property type="evidence" value="ECO:0007669"/>
    <property type="project" value="InterPro"/>
</dbReference>
<dbReference type="GO" id="GO:0005634">
    <property type="term" value="C:nucleus"/>
    <property type="evidence" value="ECO:0007669"/>
    <property type="project" value="TreeGrafter"/>
</dbReference>
<organism evidence="3 4">
    <name type="scientific">Ignelater luminosus</name>
    <name type="common">Cucubano</name>
    <name type="synonym">Pyrophorus luminosus</name>
    <dbReference type="NCBI Taxonomy" id="2038154"/>
    <lineage>
        <taxon>Eukaryota</taxon>
        <taxon>Metazoa</taxon>
        <taxon>Ecdysozoa</taxon>
        <taxon>Arthropoda</taxon>
        <taxon>Hexapoda</taxon>
        <taxon>Insecta</taxon>
        <taxon>Pterygota</taxon>
        <taxon>Neoptera</taxon>
        <taxon>Endopterygota</taxon>
        <taxon>Coleoptera</taxon>
        <taxon>Polyphaga</taxon>
        <taxon>Elateriformia</taxon>
        <taxon>Elateroidea</taxon>
        <taxon>Elateridae</taxon>
        <taxon>Agrypninae</taxon>
        <taxon>Pyrophorini</taxon>
        <taxon>Ignelater</taxon>
    </lineage>
</organism>
<keyword evidence="4" id="KW-1185">Reference proteome</keyword>
<gene>
    <name evidence="3" type="ORF">ILUMI_13998</name>
    <name evidence="2" type="ORF">ILUMI_17215</name>
</gene>
<dbReference type="PANTHER" id="PTHR19303">
    <property type="entry name" value="TRANSPOSON"/>
    <property type="match status" value="1"/>
</dbReference>
<dbReference type="InterPro" id="IPR050863">
    <property type="entry name" value="CenT-Element_Derived"/>
</dbReference>
<evidence type="ECO:0000313" key="4">
    <source>
        <dbReference type="Proteomes" id="UP000801492"/>
    </source>
</evidence>
<reference evidence="3" key="1">
    <citation type="submission" date="2019-08" db="EMBL/GenBank/DDBJ databases">
        <title>The genome of the North American firefly Photinus pyralis.</title>
        <authorList>
            <consortium name="Photinus pyralis genome working group"/>
            <person name="Fallon T.R."/>
            <person name="Sander Lower S.E."/>
            <person name="Weng J.-K."/>
        </authorList>
    </citation>
    <scope>NUCLEOTIDE SEQUENCE</scope>
    <source>
        <strain evidence="3">TRF0915ILg1</strain>
        <tissue evidence="3">Whole body</tissue>
    </source>
</reference>
<comment type="caution">
    <text evidence="3">The sequence shown here is derived from an EMBL/GenBank/DDBJ whole genome shotgun (WGS) entry which is preliminary data.</text>
</comment>
<dbReference type="AlphaFoldDB" id="A0A8K0CRB0"/>
<evidence type="ECO:0000313" key="2">
    <source>
        <dbReference type="EMBL" id="KAF2888958.1"/>
    </source>
</evidence>
<evidence type="ECO:0000259" key="1">
    <source>
        <dbReference type="Pfam" id="PF05225"/>
    </source>
</evidence>
<dbReference type="EMBL" id="VTPC01009820">
    <property type="protein sequence ID" value="KAF2892175.1"/>
    <property type="molecule type" value="Genomic_DNA"/>
</dbReference>
<evidence type="ECO:0000313" key="3">
    <source>
        <dbReference type="EMBL" id="KAF2892175.1"/>
    </source>
</evidence>
<dbReference type="Pfam" id="PF05225">
    <property type="entry name" value="HTH_psq"/>
    <property type="match status" value="1"/>
</dbReference>
<dbReference type="OrthoDB" id="6729311at2759"/>
<feature type="domain" description="HTH psq-type" evidence="1">
    <location>
        <begin position="16"/>
        <end position="51"/>
    </location>
</feature>
<dbReference type="InterPro" id="IPR007889">
    <property type="entry name" value="HTH_Psq"/>
</dbReference>
<accession>A0A8K0CRB0</accession>